<protein>
    <submittedName>
        <fullName evidence="4">1639_t:CDS:1</fullName>
    </submittedName>
</protein>
<proteinExistence type="predicted"/>
<name>A0ABN7V4N0_GIGMA</name>
<feature type="domain" description="Response regulatory" evidence="3">
    <location>
        <begin position="145"/>
        <end position="277"/>
    </location>
</feature>
<dbReference type="PANTHER" id="PTHR43719">
    <property type="entry name" value="TWO-COMPONENT HISTIDINE KINASE"/>
    <property type="match status" value="1"/>
</dbReference>
<evidence type="ECO:0000313" key="4">
    <source>
        <dbReference type="EMBL" id="CAG8730449.1"/>
    </source>
</evidence>
<dbReference type="CDD" id="cd17546">
    <property type="entry name" value="REC_hyHK_CKI1_RcsC-like"/>
    <property type="match status" value="1"/>
</dbReference>
<evidence type="ECO:0000259" key="3">
    <source>
        <dbReference type="PROSITE" id="PS50110"/>
    </source>
</evidence>
<evidence type="ECO:0000256" key="1">
    <source>
        <dbReference type="ARBA" id="ARBA00022553"/>
    </source>
</evidence>
<dbReference type="Proteomes" id="UP000789901">
    <property type="component" value="Unassembled WGS sequence"/>
</dbReference>
<evidence type="ECO:0000256" key="2">
    <source>
        <dbReference type="PROSITE-ProRule" id="PRU00169"/>
    </source>
</evidence>
<dbReference type="InterPro" id="IPR050956">
    <property type="entry name" value="2C_system_His_kinase"/>
</dbReference>
<organism evidence="4 5">
    <name type="scientific">Gigaspora margarita</name>
    <dbReference type="NCBI Taxonomy" id="4874"/>
    <lineage>
        <taxon>Eukaryota</taxon>
        <taxon>Fungi</taxon>
        <taxon>Fungi incertae sedis</taxon>
        <taxon>Mucoromycota</taxon>
        <taxon>Glomeromycotina</taxon>
        <taxon>Glomeromycetes</taxon>
        <taxon>Diversisporales</taxon>
        <taxon>Gigasporaceae</taxon>
        <taxon>Gigaspora</taxon>
    </lineage>
</organism>
<reference evidence="4 5" key="1">
    <citation type="submission" date="2021-06" db="EMBL/GenBank/DDBJ databases">
        <authorList>
            <person name="Kallberg Y."/>
            <person name="Tangrot J."/>
            <person name="Rosling A."/>
        </authorList>
    </citation>
    <scope>NUCLEOTIDE SEQUENCE [LARGE SCALE GENOMIC DNA]</scope>
    <source>
        <strain evidence="4 5">120-4 pot B 10/14</strain>
    </source>
</reference>
<dbReference type="Gene3D" id="3.40.50.2300">
    <property type="match status" value="1"/>
</dbReference>
<dbReference type="PANTHER" id="PTHR43719:SF28">
    <property type="entry name" value="PEROXIDE STRESS-ACTIVATED HISTIDINE KINASE MAK1-RELATED"/>
    <property type="match status" value="1"/>
</dbReference>
<keyword evidence="1 2" id="KW-0597">Phosphoprotein</keyword>
<keyword evidence="5" id="KW-1185">Reference proteome</keyword>
<dbReference type="Pfam" id="PF00072">
    <property type="entry name" value="Response_reg"/>
    <property type="match status" value="1"/>
</dbReference>
<sequence length="277" mass="31294">MIALSEDPEVNSENNIINNLISDQLTVDQFLGISASTASESSDAQEDYSTEVDVSHNTHLINQCLRHNIFEKDFENPVSYNAKNFINNNLEKFKFDFETALKINLASSVTSPLNLCKKRMADCEIENMDEIRTPKSRLRTISNKYILCVDDNPMDLEITQKKLEELGYSTVLARTGQEAIDLLQSKFELLNSDCSISDKLKYFDISIVLMDCIMPDMSGFDTSRAIRSMNSEISDIPIVGLTTSATEETCNKCKESGMNYCLVKPLKIEQFNEIMTL</sequence>
<feature type="non-terminal residue" evidence="4">
    <location>
        <position position="277"/>
    </location>
</feature>
<accession>A0ABN7V4N0</accession>
<dbReference type="SUPFAM" id="SSF52172">
    <property type="entry name" value="CheY-like"/>
    <property type="match status" value="1"/>
</dbReference>
<dbReference type="PROSITE" id="PS50110">
    <property type="entry name" value="RESPONSE_REGULATORY"/>
    <property type="match status" value="1"/>
</dbReference>
<comment type="caution">
    <text evidence="4">The sequence shown here is derived from an EMBL/GenBank/DDBJ whole genome shotgun (WGS) entry which is preliminary data.</text>
</comment>
<dbReference type="EMBL" id="CAJVQB010009464">
    <property type="protein sequence ID" value="CAG8730449.1"/>
    <property type="molecule type" value="Genomic_DNA"/>
</dbReference>
<feature type="modified residue" description="4-aspartylphosphate" evidence="2">
    <location>
        <position position="211"/>
    </location>
</feature>
<evidence type="ECO:0000313" key="5">
    <source>
        <dbReference type="Proteomes" id="UP000789901"/>
    </source>
</evidence>
<dbReference type="InterPro" id="IPR001789">
    <property type="entry name" value="Sig_transdc_resp-reg_receiver"/>
</dbReference>
<dbReference type="InterPro" id="IPR011006">
    <property type="entry name" value="CheY-like_superfamily"/>
</dbReference>
<gene>
    <name evidence="4" type="ORF">GMARGA_LOCUS14347</name>
</gene>
<dbReference type="SMART" id="SM00448">
    <property type="entry name" value="REC"/>
    <property type="match status" value="1"/>
</dbReference>